<evidence type="ECO:0000313" key="1">
    <source>
        <dbReference type="EMBL" id="KAI4468054.1"/>
    </source>
</evidence>
<dbReference type="Proteomes" id="UP001056778">
    <property type="component" value="Chromosome 2"/>
</dbReference>
<sequence>MRILLILLITLIVKEGQKLYEIGPIILIFGMITIFLYGFVKKSTMRRVLAKIREMIENPTDWNFSLTPEQMLLLTLRFYATGAFLNTVGDIAGVHKSTASKVIRKVYHAIAALRPQYINLSEGDEIREVNQGFYEIA</sequence>
<comment type="caution">
    <text evidence="1">The sequence shown here is derived from an EMBL/GenBank/DDBJ whole genome shotgun (WGS) entry which is preliminary data.</text>
</comment>
<proteinExistence type="predicted"/>
<dbReference type="EMBL" id="CM043016">
    <property type="protein sequence ID" value="KAI4468054.1"/>
    <property type="molecule type" value="Genomic_DNA"/>
</dbReference>
<reference evidence="1" key="1">
    <citation type="submission" date="2022-04" db="EMBL/GenBank/DDBJ databases">
        <title>Chromosome-scale genome assembly of Holotrichia oblita Faldermann.</title>
        <authorList>
            <person name="Rongchong L."/>
        </authorList>
    </citation>
    <scope>NUCLEOTIDE SEQUENCE</scope>
    <source>
        <strain evidence="1">81SQS9</strain>
    </source>
</reference>
<organism evidence="1 2">
    <name type="scientific">Holotrichia oblita</name>
    <name type="common">Chafer beetle</name>
    <dbReference type="NCBI Taxonomy" id="644536"/>
    <lineage>
        <taxon>Eukaryota</taxon>
        <taxon>Metazoa</taxon>
        <taxon>Ecdysozoa</taxon>
        <taxon>Arthropoda</taxon>
        <taxon>Hexapoda</taxon>
        <taxon>Insecta</taxon>
        <taxon>Pterygota</taxon>
        <taxon>Neoptera</taxon>
        <taxon>Endopterygota</taxon>
        <taxon>Coleoptera</taxon>
        <taxon>Polyphaga</taxon>
        <taxon>Scarabaeiformia</taxon>
        <taxon>Scarabaeidae</taxon>
        <taxon>Melolonthinae</taxon>
        <taxon>Holotrichia</taxon>
    </lineage>
</organism>
<keyword evidence="2" id="KW-1185">Reference proteome</keyword>
<gene>
    <name evidence="1" type="ORF">MML48_2g00001551</name>
</gene>
<name>A0ACB9TML3_HOLOL</name>
<protein>
    <submittedName>
        <fullName evidence="1">Uncharacterized protein</fullName>
    </submittedName>
</protein>
<evidence type="ECO:0000313" key="2">
    <source>
        <dbReference type="Proteomes" id="UP001056778"/>
    </source>
</evidence>
<accession>A0ACB9TML3</accession>